<dbReference type="SUPFAM" id="SSF53300">
    <property type="entry name" value="vWA-like"/>
    <property type="match status" value="1"/>
</dbReference>
<dbReference type="RefSeq" id="WP_238388562.1">
    <property type="nucleotide sequence ID" value="NZ_CP042914.1"/>
</dbReference>
<dbReference type="InterPro" id="IPR036465">
    <property type="entry name" value="vWFA_dom_sf"/>
</dbReference>
<keyword evidence="2" id="KW-1133">Transmembrane helix</keyword>
<dbReference type="Gene3D" id="3.40.50.880">
    <property type="match status" value="1"/>
</dbReference>
<dbReference type="PANTHER" id="PTHR37947:SF1">
    <property type="entry name" value="BLL2462 PROTEIN"/>
    <property type="match status" value="1"/>
</dbReference>
<evidence type="ECO:0000313" key="4">
    <source>
        <dbReference type="Proteomes" id="UP000325286"/>
    </source>
</evidence>
<dbReference type="Proteomes" id="UP000325286">
    <property type="component" value="Chromosome"/>
</dbReference>
<feature type="transmembrane region" description="Helical" evidence="2">
    <location>
        <begin position="66"/>
        <end position="88"/>
    </location>
</feature>
<dbReference type="InterPro" id="IPR029062">
    <property type="entry name" value="Class_I_gatase-like"/>
</dbReference>
<evidence type="ECO:0008006" key="5">
    <source>
        <dbReference type="Google" id="ProtNLM"/>
    </source>
</evidence>
<keyword evidence="2" id="KW-0472">Membrane</keyword>
<evidence type="ECO:0000256" key="1">
    <source>
        <dbReference type="SAM" id="MobiDB-lite"/>
    </source>
</evidence>
<organism evidence="3 4">
    <name type="scientific">Roseimaritima ulvae</name>
    <dbReference type="NCBI Taxonomy" id="980254"/>
    <lineage>
        <taxon>Bacteria</taxon>
        <taxon>Pseudomonadati</taxon>
        <taxon>Planctomycetota</taxon>
        <taxon>Planctomycetia</taxon>
        <taxon>Pirellulales</taxon>
        <taxon>Pirellulaceae</taxon>
        <taxon>Roseimaritima</taxon>
    </lineage>
</organism>
<evidence type="ECO:0000256" key="2">
    <source>
        <dbReference type="SAM" id="Phobius"/>
    </source>
</evidence>
<feature type="transmembrane region" description="Helical" evidence="2">
    <location>
        <begin position="36"/>
        <end position="54"/>
    </location>
</feature>
<proteinExistence type="predicted"/>
<name>A0A5B9QWI4_9BACT</name>
<keyword evidence="2" id="KW-0812">Transmembrane</keyword>
<feature type="transmembrane region" description="Helical" evidence="2">
    <location>
        <begin position="194"/>
        <end position="216"/>
    </location>
</feature>
<dbReference type="Gene3D" id="3.40.50.410">
    <property type="entry name" value="von Willebrand factor, type A domain"/>
    <property type="match status" value="1"/>
</dbReference>
<gene>
    <name evidence="3" type="ORF">UC8_43030</name>
</gene>
<feature type="transmembrane region" description="Helical" evidence="2">
    <location>
        <begin position="228"/>
        <end position="248"/>
    </location>
</feature>
<reference evidence="3 4" key="1">
    <citation type="submission" date="2019-08" db="EMBL/GenBank/DDBJ databases">
        <title>Deep-cultivation of Planctomycetes and their phenomic and genomic characterization uncovers novel biology.</title>
        <authorList>
            <person name="Wiegand S."/>
            <person name="Jogler M."/>
            <person name="Boedeker C."/>
            <person name="Pinto D."/>
            <person name="Vollmers J."/>
            <person name="Rivas-Marin E."/>
            <person name="Kohn T."/>
            <person name="Peeters S.H."/>
            <person name="Heuer A."/>
            <person name="Rast P."/>
            <person name="Oberbeckmann S."/>
            <person name="Bunk B."/>
            <person name="Jeske O."/>
            <person name="Meyerdierks A."/>
            <person name="Storesund J.E."/>
            <person name="Kallscheuer N."/>
            <person name="Luecker S."/>
            <person name="Lage O.M."/>
            <person name="Pohl T."/>
            <person name="Merkel B.J."/>
            <person name="Hornburger P."/>
            <person name="Mueller R.-W."/>
            <person name="Bruemmer F."/>
            <person name="Labrenz M."/>
            <person name="Spormann A.M."/>
            <person name="Op den Camp H."/>
            <person name="Overmann J."/>
            <person name="Amann R."/>
            <person name="Jetten M.S.M."/>
            <person name="Mascher T."/>
            <person name="Medema M.H."/>
            <person name="Devos D.P."/>
            <person name="Kaster A.-K."/>
            <person name="Ovreas L."/>
            <person name="Rohde M."/>
            <person name="Galperin M.Y."/>
            <person name="Jogler C."/>
        </authorList>
    </citation>
    <scope>NUCLEOTIDE SEQUENCE [LARGE SCALE GENOMIC DNA]</scope>
    <source>
        <strain evidence="3 4">UC8</strain>
    </source>
</reference>
<feature type="region of interest" description="Disordered" evidence="1">
    <location>
        <begin position="263"/>
        <end position="285"/>
    </location>
</feature>
<feature type="compositionally biased region" description="Acidic residues" evidence="1">
    <location>
        <begin position="267"/>
        <end position="277"/>
    </location>
</feature>
<protein>
    <recommendedName>
        <fullName evidence="5">von Willebrand factor type A domain protein</fullName>
    </recommendedName>
</protein>
<dbReference type="EMBL" id="CP042914">
    <property type="protein sequence ID" value="QEG42269.1"/>
    <property type="molecule type" value="Genomic_DNA"/>
</dbReference>
<dbReference type="PANTHER" id="PTHR37947">
    <property type="entry name" value="BLL2462 PROTEIN"/>
    <property type="match status" value="1"/>
</dbReference>
<keyword evidence="4" id="KW-1185">Reference proteome</keyword>
<dbReference type="SUPFAM" id="SSF52317">
    <property type="entry name" value="Class I glutamine amidotransferase-like"/>
    <property type="match status" value="1"/>
</dbReference>
<sequence length="929" mass="101648">MNLFAQSAPPDSVISDGASRREIVYSLERVAWLDGWWAWALTFAVIALILWLMVRLYRRDTEELPPLVRTTLIFLRLTTLLGLIFFFFGLTRRVQQLVTRQSEVAVLVDTSQSMSLPAANEVGAPTRIEIASQILSESGVLDKLSAQQRVTVYGFDEGDEPRELDVRVGQSELDADAEDDTDTQAEAEVVSSRFAVIGLLTVLTALVLCLVSLFLGGTGRVVSLGQPLLGGAVLIVLGGVLLGGTWTLNTQRSLASLLGVEPPPADVEAEQETDEDAPPPSPRVEDWNQTLLAAGAQTHIGDAIRSVLMRHDPATLAGVVVLTDGQTNGGTPAVSAASLAARGGVAIYPLGLGSSEAPVNVRIVDLDAPRRVYPGDKFSVSAVLQASGTEDLKVQVQLLDGADNEQLSSQVIDSQEVELPVDGTLTGIRFEVEPEAVGRRRLAIRVVAPPEDQNSEDNLRDARYEVVARKLRVLAIAGGPTREYRFVRNLLYRDESTRLDVWLQTGQPGMSQDADEQLSGFPETAEALFEYDAIVAFDVDWLQLDAAQLDLMDRWLSEQAGGLILVAGPVYMPEWSSKRTDPRVSKLAGFFPVNLATNNPLLRGGRVGGDTQWPLKFTPEALRTEFLWLTYEPKSSFEAWEESGGVYDYVGVKDAKPAAKVYSYFSDPTTAISEEYPVYMASQFFGAGRVFFQGSGEMWRLRGVDDALFDSYYTKLLRWVSEGRLLRDSNRGILLVDRPRALVGETVIVRAVLSDEQFEPLDVPSVEADLLAPGGRIDKIRLTPLPGEPRAGTYGGRLVVREAGSYELRLTLGDALEEQVLRQTIQVRLPTLELERPRRNDDDLKAVAAMTGGVFLPIDLPAGSAGAADAVSVAATDVLVENIQPQPQTTVLPGTPDRDFGRRMHASLMWLLATCLTFEWVVRRLHRLA</sequence>
<dbReference type="KEGG" id="rul:UC8_43030"/>
<evidence type="ECO:0000313" key="3">
    <source>
        <dbReference type="EMBL" id="QEG42269.1"/>
    </source>
</evidence>
<accession>A0A5B9QWI4</accession>
<dbReference type="AlphaFoldDB" id="A0A5B9QWI4"/>